<dbReference type="EMBL" id="JAADJT010000004">
    <property type="protein sequence ID" value="NGZ84906.1"/>
    <property type="molecule type" value="Genomic_DNA"/>
</dbReference>
<keyword evidence="4" id="KW-1185">Reference proteome</keyword>
<evidence type="ECO:0000313" key="3">
    <source>
        <dbReference type="EMBL" id="NGZ84906.1"/>
    </source>
</evidence>
<dbReference type="Proteomes" id="UP000666369">
    <property type="component" value="Unassembled WGS sequence"/>
</dbReference>
<keyword evidence="1" id="KW-0732">Signal</keyword>
<reference evidence="4" key="1">
    <citation type="submission" date="2023-07" db="EMBL/GenBank/DDBJ databases">
        <title>Duganella aceri sp. nov., isolated from tree sap.</title>
        <authorList>
            <person name="Kim I.S."/>
        </authorList>
    </citation>
    <scope>NUCLEOTIDE SEQUENCE [LARGE SCALE GENOMIC DNA]</scope>
    <source>
        <strain evidence="4">SAP-35</strain>
    </source>
</reference>
<dbReference type="Pfam" id="PF07589">
    <property type="entry name" value="PEP-CTERM"/>
    <property type="match status" value="1"/>
</dbReference>
<feature type="domain" description="Ice-binding protein C-terminal" evidence="2">
    <location>
        <begin position="195"/>
        <end position="219"/>
    </location>
</feature>
<dbReference type="InterPro" id="IPR013424">
    <property type="entry name" value="Ice-binding_C"/>
</dbReference>
<dbReference type="NCBIfam" id="NF035944">
    <property type="entry name" value="PEPxxWA-CTERM"/>
    <property type="match status" value="1"/>
</dbReference>
<dbReference type="RefSeq" id="WP_166102662.1">
    <property type="nucleotide sequence ID" value="NZ_JAADJT010000004.1"/>
</dbReference>
<comment type="caution">
    <text evidence="3">The sequence shown here is derived from an EMBL/GenBank/DDBJ whole genome shotgun (WGS) entry which is preliminary data.</text>
</comment>
<feature type="chain" id="PRO_5047504440" evidence="1">
    <location>
        <begin position="21"/>
        <end position="222"/>
    </location>
</feature>
<accession>A0ABX0FK12</accession>
<name>A0ABX0FK12_9BURK</name>
<evidence type="ECO:0000259" key="2">
    <source>
        <dbReference type="Pfam" id="PF07589"/>
    </source>
</evidence>
<evidence type="ECO:0000313" key="4">
    <source>
        <dbReference type="Proteomes" id="UP000666369"/>
    </source>
</evidence>
<sequence>MKRIIIAAVLSIAAISGAQAASIVGLNNTGLNSAGTAVGAGGAADGSYKLTAVTGNDGLSTGVPTITYDNQWPINPWLANSGTSKWITPTASQSQTLDAWSAGSYTYSLSFDLTGYNAASAAFTGRLAADNSVVIKLNNQTISNASGFTDWTSFSANSGFVSGVNTLDFVVSNWAQNGGNPTGLRVEFASSNVAAVPEPETYAMMLAGFALLGVVARRRKAA</sequence>
<protein>
    <submittedName>
        <fullName evidence="3">PEP-CTERM sorting domain-containing protein</fullName>
    </submittedName>
</protein>
<dbReference type="NCBIfam" id="TIGR02595">
    <property type="entry name" value="PEP_CTERM"/>
    <property type="match status" value="1"/>
</dbReference>
<gene>
    <name evidence="3" type="ORF">GW587_11655</name>
</gene>
<evidence type="ECO:0000256" key="1">
    <source>
        <dbReference type="SAM" id="SignalP"/>
    </source>
</evidence>
<proteinExistence type="predicted"/>
<organism evidence="3 4">
    <name type="scientific">Duganella aceris</name>
    <dbReference type="NCBI Taxonomy" id="2703883"/>
    <lineage>
        <taxon>Bacteria</taxon>
        <taxon>Pseudomonadati</taxon>
        <taxon>Pseudomonadota</taxon>
        <taxon>Betaproteobacteria</taxon>
        <taxon>Burkholderiales</taxon>
        <taxon>Oxalobacteraceae</taxon>
        <taxon>Telluria group</taxon>
        <taxon>Duganella</taxon>
    </lineage>
</organism>
<feature type="signal peptide" evidence="1">
    <location>
        <begin position="1"/>
        <end position="20"/>
    </location>
</feature>